<dbReference type="EMBL" id="CM000786">
    <property type="protein sequence ID" value="AQK43018.1"/>
    <property type="molecule type" value="Genomic_DNA"/>
</dbReference>
<accession>A0A1D6J505</accession>
<dbReference type="FunCoup" id="A0A1D6J505">
    <property type="interactions" value="24"/>
</dbReference>
<feature type="compositionally biased region" description="Polar residues" evidence="1">
    <location>
        <begin position="541"/>
        <end position="557"/>
    </location>
</feature>
<proteinExistence type="predicted"/>
<dbReference type="InterPro" id="IPR004264">
    <property type="entry name" value="Transposase_23"/>
</dbReference>
<feature type="region of interest" description="Disordered" evidence="1">
    <location>
        <begin position="510"/>
        <end position="565"/>
    </location>
</feature>
<evidence type="ECO:0000259" key="2">
    <source>
        <dbReference type="Pfam" id="PF03017"/>
    </source>
</evidence>
<gene>
    <name evidence="3" type="ORF">ZEAMMB73_Zm00001d025113</name>
</gene>
<evidence type="ECO:0000313" key="3">
    <source>
        <dbReference type="EMBL" id="AQK43018.1"/>
    </source>
</evidence>
<reference evidence="3" key="1">
    <citation type="submission" date="2015-12" db="EMBL/GenBank/DDBJ databases">
        <title>Update maize B73 reference genome by single molecule sequencing technologies.</title>
        <authorList>
            <consortium name="Maize Genome Sequencing Project"/>
            <person name="Ware D."/>
        </authorList>
    </citation>
    <scope>NUCLEOTIDE SEQUENCE</scope>
    <source>
        <tissue evidence="3">Seedling</tissue>
    </source>
</reference>
<dbReference type="AlphaFoldDB" id="A0A1D6J505"/>
<organism evidence="3">
    <name type="scientific">Zea mays</name>
    <name type="common">Maize</name>
    <dbReference type="NCBI Taxonomy" id="4577"/>
    <lineage>
        <taxon>Eukaryota</taxon>
        <taxon>Viridiplantae</taxon>
        <taxon>Streptophyta</taxon>
        <taxon>Embryophyta</taxon>
        <taxon>Tracheophyta</taxon>
        <taxon>Spermatophyta</taxon>
        <taxon>Magnoliopsida</taxon>
        <taxon>Liliopsida</taxon>
        <taxon>Poales</taxon>
        <taxon>Poaceae</taxon>
        <taxon>PACMAD clade</taxon>
        <taxon>Panicoideae</taxon>
        <taxon>Andropogonodae</taxon>
        <taxon>Andropogoneae</taxon>
        <taxon>Tripsacinae</taxon>
        <taxon>Zea</taxon>
    </lineage>
</organism>
<name>A0A1D6J505_MAIZE</name>
<feature type="region of interest" description="Disordered" evidence="1">
    <location>
        <begin position="1"/>
        <end position="70"/>
    </location>
</feature>
<feature type="compositionally biased region" description="Polar residues" evidence="1">
    <location>
        <begin position="510"/>
        <end position="528"/>
    </location>
</feature>
<sequence length="649" mass="74406">MPRGRRKQTVESNEEYLLEDHVGQKKLQKTLAHESDSEMEEESFAVGGHDQSGEVSEMEPNSKNPTDMDADIEVEDEETNVEVKRRGKTKLLQVWNIPRGHRIVVQCNELDQPIGEEAGIMGKFLGMVARNGNLCSLSYKDWRLLIGKKERLTNEQKNKEDILKQVKRRFLYPARMEKWVLKTIGERWRKHKSNLKSIYYDAHKSLEANYNNVPPGVIADQWIALVNHWVTTKAKREKDPEKKYPHRAILYIHTHKANPTKNTNPHVNDLKELLEEHPEFADTSQGKIAWNGDALNKILGEEKPGHVHGLGLVPNPNKVLDGTTSRRLNQLHVTSLDPTASEDVLSLKLQMEKLVNHVHKQDATIQELQQKSVLFEQHQSVHGCLDDLPANQFPTSSNRKRVYVEPQNQEFRMDNEKTYSQREQEAKEYEDLQPTFRKTSTIHKVLCYLITHLSRFHGIMQTLIICIELKKIKVADTRQGKLQRTDRLATTHKTRQFELERDITFDNTKLANSSKSMTKEATSTSLNEEASKNQVKRKDMQSATTFDKTKYATTSKGTPGDRPTDESILTGAQVFLKSWRCPTKTVALGTVLSRDPNHKVGGVKLGREFWMVRVRLVILPIEPLIRPYDNMEVIGDVGNNLIAWPSCCL</sequence>
<dbReference type="SMR" id="A0A1D6J505"/>
<dbReference type="Pfam" id="PF03017">
    <property type="entry name" value="Transposase_23"/>
    <property type="match status" value="1"/>
</dbReference>
<dbReference type="eggNOG" id="ENOG502S42M">
    <property type="taxonomic scope" value="Eukaryota"/>
</dbReference>
<dbReference type="PANTHER" id="PTHR33144">
    <property type="entry name" value="OS10G0409366 PROTEIN-RELATED"/>
    <property type="match status" value="1"/>
</dbReference>
<dbReference type="PANTHER" id="PTHR33144:SF16">
    <property type="entry name" value="OS02G0129000 PROTEIN"/>
    <property type="match status" value="1"/>
</dbReference>
<evidence type="ECO:0000256" key="1">
    <source>
        <dbReference type="SAM" id="MobiDB-lite"/>
    </source>
</evidence>
<dbReference type="InParanoid" id="A0A1D6J505"/>
<feature type="domain" description="Transposase Tnp1/En/Spm-like" evidence="2">
    <location>
        <begin position="574"/>
        <end position="636"/>
    </location>
</feature>
<protein>
    <recommendedName>
        <fullName evidence="2">Transposase Tnp1/En/Spm-like domain-containing protein</fullName>
    </recommendedName>
</protein>